<dbReference type="Proteomes" id="UP000198414">
    <property type="component" value="Unassembled WGS sequence"/>
</dbReference>
<gene>
    <name evidence="1" type="ORF">IWT25_02526</name>
</gene>
<reference evidence="1 2" key="1">
    <citation type="submission" date="2015-11" db="EMBL/GenBank/DDBJ databases">
        <title>Draft genome sequences of new species of the genus Lactobacillus isolated from orchardgrass silage.</title>
        <authorList>
            <person name="Tohno M."/>
            <person name="Tanizawa Y."/>
            <person name="Arita M."/>
        </authorList>
    </citation>
    <scope>NUCLEOTIDE SEQUENCE [LARGE SCALE GENOMIC DNA]</scope>
    <source>
        <strain evidence="1 2">IWT25</strain>
    </source>
</reference>
<dbReference type="OrthoDB" id="2303975at2"/>
<organism evidence="1 2">
    <name type="scientific">Secundilactobacillus pentosiphilus</name>
    <dbReference type="NCBI Taxonomy" id="1714682"/>
    <lineage>
        <taxon>Bacteria</taxon>
        <taxon>Bacillati</taxon>
        <taxon>Bacillota</taxon>
        <taxon>Bacilli</taxon>
        <taxon>Lactobacillales</taxon>
        <taxon>Lactobacillaceae</taxon>
        <taxon>Secundilactobacillus</taxon>
    </lineage>
</organism>
<name>A0A1Z5J069_9LACO</name>
<accession>A0A1Z5J069</accession>
<evidence type="ECO:0000313" key="2">
    <source>
        <dbReference type="Proteomes" id="UP000198414"/>
    </source>
</evidence>
<sequence>MSEQDTVRDNLKTLFDFNNSESSHVPYQRDQSGVVHLITVHELQQFNEERLAAIADLLGMSDLYLNS</sequence>
<protein>
    <submittedName>
        <fullName evidence="1">Uncharacterized protein</fullName>
    </submittedName>
</protein>
<evidence type="ECO:0000313" key="1">
    <source>
        <dbReference type="EMBL" id="GAX07178.1"/>
    </source>
</evidence>
<dbReference type="RefSeq" id="WP_089122061.1">
    <property type="nucleotide sequence ID" value="NZ_BCMI01000042.1"/>
</dbReference>
<comment type="caution">
    <text evidence="1">The sequence shown here is derived from an EMBL/GenBank/DDBJ whole genome shotgun (WGS) entry which is preliminary data.</text>
</comment>
<proteinExistence type="predicted"/>
<dbReference type="AlphaFoldDB" id="A0A1Z5J069"/>
<dbReference type="EMBL" id="BCMI01000042">
    <property type="protein sequence ID" value="GAX07178.1"/>
    <property type="molecule type" value="Genomic_DNA"/>
</dbReference>